<feature type="transmembrane region" description="Helical" evidence="8">
    <location>
        <begin position="89"/>
        <end position="109"/>
    </location>
</feature>
<feature type="transmembrane region" description="Helical" evidence="8">
    <location>
        <begin position="321"/>
        <end position="349"/>
    </location>
</feature>
<feature type="transmembrane region" description="Helical" evidence="8">
    <location>
        <begin position="297"/>
        <end position="315"/>
    </location>
</feature>
<evidence type="ECO:0000256" key="4">
    <source>
        <dbReference type="ARBA" id="ARBA00022692"/>
    </source>
</evidence>
<sequence>MTLTRNLTLLGLLRISGGRRYAVALAVDALGAGLLRPFLLLYGVTVLGMGPGVAGLALSLGWLAGLGALPVVGRWIDRGGRSTPEMATLLARAAGVGVLLLVGGAPGYFAGAVLLGLGNQAWPATHAAVVATLAAGRDRDAALAAARSLRNAGLGAGALIATVAVAGGADALRLVAVATAVGYLAAAVLVGRMRIRVRPEARVRADVPTDVPAEEGSETRSPRGFFRGADGLLLGVANLPYAFCFDVLEVALPALLVTHLHAAPAWSAGIFVANTVLVIATQVVVVVWLGRHSRRSVLAGAGVLLAVSYLGFWAGDGLGPVAIAVVSVLYTMGEILYTGSGTALVIATAPPRQLGRALARWQLSTGIGQAVAPAALTALLVVGPGALWGGLAGATLLAAGAIRRWGPVDERTGRVGHGAPGRANADQKVGT</sequence>
<evidence type="ECO:0000256" key="2">
    <source>
        <dbReference type="ARBA" id="ARBA00022448"/>
    </source>
</evidence>
<feature type="region of interest" description="Disordered" evidence="7">
    <location>
        <begin position="411"/>
        <end position="431"/>
    </location>
</feature>
<evidence type="ECO:0000313" key="9">
    <source>
        <dbReference type="EMBL" id="KAA2253807.1"/>
    </source>
</evidence>
<accession>A0A5B2WV82</accession>
<dbReference type="RefSeq" id="WP_149853501.1">
    <property type="nucleotide sequence ID" value="NZ_VUOB01000064.1"/>
</dbReference>
<dbReference type="InterPro" id="IPR050171">
    <property type="entry name" value="MFS_Transporters"/>
</dbReference>
<name>A0A5B2WV82_9PSEU</name>
<organism evidence="9 10">
    <name type="scientific">Solihabitans fulvus</name>
    <dbReference type="NCBI Taxonomy" id="1892852"/>
    <lineage>
        <taxon>Bacteria</taxon>
        <taxon>Bacillati</taxon>
        <taxon>Actinomycetota</taxon>
        <taxon>Actinomycetes</taxon>
        <taxon>Pseudonocardiales</taxon>
        <taxon>Pseudonocardiaceae</taxon>
        <taxon>Solihabitans</taxon>
    </lineage>
</organism>
<keyword evidence="10" id="KW-1185">Reference proteome</keyword>
<feature type="transmembrane region" description="Helical" evidence="8">
    <location>
        <begin position="361"/>
        <end position="381"/>
    </location>
</feature>
<keyword evidence="2" id="KW-0813">Transport</keyword>
<dbReference type="OrthoDB" id="3364748at2"/>
<feature type="transmembrane region" description="Helical" evidence="8">
    <location>
        <begin position="21"/>
        <end position="44"/>
    </location>
</feature>
<dbReference type="AlphaFoldDB" id="A0A5B2WV82"/>
<reference evidence="9 10" key="1">
    <citation type="submission" date="2019-09" db="EMBL/GenBank/DDBJ databases">
        <title>Goodfellowia gen. nov., a new genus of the Pseudonocardineae related to Actinoalloteichus, containing Goodfellowia coeruleoviolacea gen. nov., comb. nov. gen. nov., comb. nov.</title>
        <authorList>
            <person name="Labeda D."/>
        </authorList>
    </citation>
    <scope>NUCLEOTIDE SEQUENCE [LARGE SCALE GENOMIC DNA]</scope>
    <source>
        <strain evidence="9 10">AN110305</strain>
    </source>
</reference>
<evidence type="ECO:0000256" key="5">
    <source>
        <dbReference type="ARBA" id="ARBA00022989"/>
    </source>
</evidence>
<dbReference type="SUPFAM" id="SSF103473">
    <property type="entry name" value="MFS general substrate transporter"/>
    <property type="match status" value="1"/>
</dbReference>
<gene>
    <name evidence="9" type="ORF">F0L68_31445</name>
</gene>
<feature type="transmembrane region" description="Helical" evidence="8">
    <location>
        <begin position="175"/>
        <end position="195"/>
    </location>
</feature>
<dbReference type="Pfam" id="PF07690">
    <property type="entry name" value="MFS_1"/>
    <property type="match status" value="2"/>
</dbReference>
<dbReference type="PANTHER" id="PTHR23517:SF2">
    <property type="entry name" value="MULTIDRUG RESISTANCE PROTEIN MDTH"/>
    <property type="match status" value="1"/>
</dbReference>
<comment type="caution">
    <text evidence="9">The sequence shown here is derived from an EMBL/GenBank/DDBJ whole genome shotgun (WGS) entry which is preliminary data.</text>
</comment>
<dbReference type="Gene3D" id="1.20.1250.20">
    <property type="entry name" value="MFS general substrate transporter like domains"/>
    <property type="match status" value="1"/>
</dbReference>
<keyword evidence="4 8" id="KW-0812">Transmembrane</keyword>
<reference evidence="9 10" key="2">
    <citation type="submission" date="2019-09" db="EMBL/GenBank/DDBJ databases">
        <authorList>
            <person name="Jin C."/>
        </authorList>
    </citation>
    <scope>NUCLEOTIDE SEQUENCE [LARGE SCALE GENOMIC DNA]</scope>
    <source>
        <strain evidence="9 10">AN110305</strain>
    </source>
</reference>
<comment type="subcellular location">
    <subcellularLocation>
        <location evidence="1">Cell membrane</location>
        <topology evidence="1">Multi-pass membrane protein</topology>
    </subcellularLocation>
</comment>
<keyword evidence="6 8" id="KW-0472">Membrane</keyword>
<dbReference type="EMBL" id="VUOB01000064">
    <property type="protein sequence ID" value="KAA2253807.1"/>
    <property type="molecule type" value="Genomic_DNA"/>
</dbReference>
<keyword evidence="5 8" id="KW-1133">Transmembrane helix</keyword>
<evidence type="ECO:0000256" key="7">
    <source>
        <dbReference type="SAM" id="MobiDB-lite"/>
    </source>
</evidence>
<evidence type="ECO:0000313" key="10">
    <source>
        <dbReference type="Proteomes" id="UP000323454"/>
    </source>
</evidence>
<evidence type="ECO:0000256" key="1">
    <source>
        <dbReference type="ARBA" id="ARBA00004651"/>
    </source>
</evidence>
<dbReference type="InterPro" id="IPR036259">
    <property type="entry name" value="MFS_trans_sf"/>
</dbReference>
<evidence type="ECO:0000256" key="6">
    <source>
        <dbReference type="ARBA" id="ARBA00023136"/>
    </source>
</evidence>
<feature type="transmembrane region" description="Helical" evidence="8">
    <location>
        <begin position="268"/>
        <end position="290"/>
    </location>
</feature>
<dbReference type="GO" id="GO:0005886">
    <property type="term" value="C:plasma membrane"/>
    <property type="evidence" value="ECO:0007669"/>
    <property type="project" value="UniProtKB-SubCell"/>
</dbReference>
<keyword evidence="3" id="KW-1003">Cell membrane</keyword>
<dbReference type="GO" id="GO:0022857">
    <property type="term" value="F:transmembrane transporter activity"/>
    <property type="evidence" value="ECO:0007669"/>
    <property type="project" value="InterPro"/>
</dbReference>
<dbReference type="PANTHER" id="PTHR23517">
    <property type="entry name" value="RESISTANCE PROTEIN MDTM, PUTATIVE-RELATED-RELATED"/>
    <property type="match status" value="1"/>
</dbReference>
<proteinExistence type="predicted"/>
<evidence type="ECO:0000256" key="8">
    <source>
        <dbReference type="SAM" id="Phobius"/>
    </source>
</evidence>
<dbReference type="Proteomes" id="UP000323454">
    <property type="component" value="Unassembled WGS sequence"/>
</dbReference>
<evidence type="ECO:0000256" key="3">
    <source>
        <dbReference type="ARBA" id="ARBA00022475"/>
    </source>
</evidence>
<dbReference type="InterPro" id="IPR011701">
    <property type="entry name" value="MFS"/>
</dbReference>
<feature type="transmembrane region" description="Helical" evidence="8">
    <location>
        <begin position="232"/>
        <end position="256"/>
    </location>
</feature>
<feature type="transmembrane region" description="Helical" evidence="8">
    <location>
        <begin position="56"/>
        <end position="77"/>
    </location>
</feature>
<protein>
    <submittedName>
        <fullName evidence="9">MFS transporter</fullName>
    </submittedName>
</protein>